<reference evidence="10 11" key="1">
    <citation type="submission" date="2018-08" db="EMBL/GenBank/DDBJ databases">
        <title>Paenibacillus sp. M4BSY-1, whole genome shotgun sequence.</title>
        <authorList>
            <person name="Tuo L."/>
        </authorList>
    </citation>
    <scope>NUCLEOTIDE SEQUENCE [LARGE SCALE GENOMIC DNA]</scope>
    <source>
        <strain evidence="10 11">M4BSY-1</strain>
    </source>
</reference>
<name>A0A371PIC5_9BACL</name>
<organism evidence="10 11">
    <name type="scientific">Paenibacillus paeoniae</name>
    <dbReference type="NCBI Taxonomy" id="2292705"/>
    <lineage>
        <taxon>Bacteria</taxon>
        <taxon>Bacillati</taxon>
        <taxon>Bacillota</taxon>
        <taxon>Bacilli</taxon>
        <taxon>Bacillales</taxon>
        <taxon>Paenibacillaceae</taxon>
        <taxon>Paenibacillus</taxon>
    </lineage>
</organism>
<dbReference type="Gene3D" id="3.30.300.210">
    <property type="entry name" value="Nutrient germinant receptor protein C, domain 3"/>
    <property type="match status" value="1"/>
</dbReference>
<evidence type="ECO:0000313" key="10">
    <source>
        <dbReference type="EMBL" id="REK75884.1"/>
    </source>
</evidence>
<evidence type="ECO:0000256" key="4">
    <source>
        <dbReference type="ARBA" id="ARBA00022729"/>
    </source>
</evidence>
<proteinExistence type="inferred from homology"/>
<gene>
    <name evidence="10" type="ORF">DX130_02060</name>
</gene>
<evidence type="ECO:0000256" key="5">
    <source>
        <dbReference type="ARBA" id="ARBA00023136"/>
    </source>
</evidence>
<keyword evidence="7" id="KW-0449">Lipoprotein</keyword>
<dbReference type="InterPro" id="IPR046953">
    <property type="entry name" value="Spore_GerAC-like_C"/>
</dbReference>
<comment type="similarity">
    <text evidence="2">Belongs to the GerABKC lipoprotein family.</text>
</comment>
<sequence>MKRFAAVITLFLVLLSLSGCGFKDIDKRFFVVGTGIDWSGNKSKPYRITLQLAIPSPKIEPGASKIQYETIDAPSIAEGVRMLKAYVDKELDFGHCKMMIIGEELAKRDINQSIDWMLRRRDIQSVATMAIGRPTAENVLHVQPASERYPGNALLLSFGADGTESSYNYAETLSGLSRRVTEKGMDPVLAIITNDGKESYVINQVALFDKSKIKMILSPTETQMFNQMSDHFTKASMHGMFKGTPMVIAINQLNSSFQIHKNNDPLLINMRIKMDVVFEEAPNGLFESPWGPVEDALSLEYEKATVTLLKKIQKHGIDPFGFGLRYRAMYPGPNSWDNWNQLYPNAKFSVDARVKIEGTGLIR</sequence>
<dbReference type="OrthoDB" id="2433998at2"/>
<dbReference type="PANTHER" id="PTHR35789:SF1">
    <property type="entry name" value="SPORE GERMINATION PROTEIN B3"/>
    <property type="match status" value="1"/>
</dbReference>
<dbReference type="GO" id="GO:0009847">
    <property type="term" value="P:spore germination"/>
    <property type="evidence" value="ECO:0007669"/>
    <property type="project" value="InterPro"/>
</dbReference>
<dbReference type="NCBIfam" id="TIGR02887">
    <property type="entry name" value="spore_ger_x_C"/>
    <property type="match status" value="1"/>
</dbReference>
<dbReference type="InterPro" id="IPR038501">
    <property type="entry name" value="Spore_GerAC_C_sf"/>
</dbReference>
<keyword evidence="4" id="KW-0732">Signal</keyword>
<dbReference type="Pfam" id="PF25198">
    <property type="entry name" value="Spore_GerAC_N"/>
    <property type="match status" value="1"/>
</dbReference>
<dbReference type="Proteomes" id="UP000261905">
    <property type="component" value="Unassembled WGS sequence"/>
</dbReference>
<dbReference type="InterPro" id="IPR057336">
    <property type="entry name" value="GerAC_N"/>
</dbReference>
<keyword evidence="5" id="KW-0472">Membrane</keyword>
<dbReference type="InterPro" id="IPR008844">
    <property type="entry name" value="Spore_GerAC-like"/>
</dbReference>
<evidence type="ECO:0000256" key="1">
    <source>
        <dbReference type="ARBA" id="ARBA00004635"/>
    </source>
</evidence>
<dbReference type="EMBL" id="QUBQ01000001">
    <property type="protein sequence ID" value="REK75884.1"/>
    <property type="molecule type" value="Genomic_DNA"/>
</dbReference>
<evidence type="ECO:0000256" key="2">
    <source>
        <dbReference type="ARBA" id="ARBA00007886"/>
    </source>
</evidence>
<evidence type="ECO:0000256" key="3">
    <source>
        <dbReference type="ARBA" id="ARBA00022544"/>
    </source>
</evidence>
<keyword evidence="3" id="KW-0309">Germination</keyword>
<evidence type="ECO:0000259" key="8">
    <source>
        <dbReference type="Pfam" id="PF05504"/>
    </source>
</evidence>
<dbReference type="PANTHER" id="PTHR35789">
    <property type="entry name" value="SPORE GERMINATION PROTEIN B3"/>
    <property type="match status" value="1"/>
</dbReference>
<comment type="caution">
    <text evidence="10">The sequence shown here is derived from an EMBL/GenBank/DDBJ whole genome shotgun (WGS) entry which is preliminary data.</text>
</comment>
<keyword evidence="6" id="KW-0564">Palmitate</keyword>
<dbReference type="AlphaFoldDB" id="A0A371PIC5"/>
<evidence type="ECO:0000256" key="7">
    <source>
        <dbReference type="ARBA" id="ARBA00023288"/>
    </source>
</evidence>
<accession>A0A371PIC5</accession>
<comment type="subcellular location">
    <subcellularLocation>
        <location evidence="1">Membrane</location>
        <topology evidence="1">Lipid-anchor</topology>
    </subcellularLocation>
</comment>
<dbReference type="RefSeq" id="WP_116042432.1">
    <property type="nucleotide sequence ID" value="NZ_QUBQ01000001.1"/>
</dbReference>
<evidence type="ECO:0000256" key="6">
    <source>
        <dbReference type="ARBA" id="ARBA00023139"/>
    </source>
</evidence>
<protein>
    <submittedName>
        <fullName evidence="10">Ger(X)C family spore germination protein</fullName>
    </submittedName>
</protein>
<dbReference type="GO" id="GO:0016020">
    <property type="term" value="C:membrane"/>
    <property type="evidence" value="ECO:0007669"/>
    <property type="project" value="UniProtKB-SubCell"/>
</dbReference>
<dbReference type="Pfam" id="PF05504">
    <property type="entry name" value="Spore_GerAC"/>
    <property type="match status" value="1"/>
</dbReference>
<feature type="domain" description="Spore germination GerAC-like C-terminal" evidence="8">
    <location>
        <begin position="204"/>
        <end position="360"/>
    </location>
</feature>
<keyword evidence="11" id="KW-1185">Reference proteome</keyword>
<evidence type="ECO:0000313" key="11">
    <source>
        <dbReference type="Proteomes" id="UP000261905"/>
    </source>
</evidence>
<evidence type="ECO:0000259" key="9">
    <source>
        <dbReference type="Pfam" id="PF25198"/>
    </source>
</evidence>
<feature type="domain" description="Spore germination protein N-terminal" evidence="9">
    <location>
        <begin position="23"/>
        <end position="193"/>
    </location>
</feature>
<dbReference type="PROSITE" id="PS51257">
    <property type="entry name" value="PROKAR_LIPOPROTEIN"/>
    <property type="match status" value="1"/>
</dbReference>